<name>A0A7C3PSV8_9CYAN</name>
<evidence type="ECO:0000256" key="1">
    <source>
        <dbReference type="ARBA" id="ARBA00009437"/>
    </source>
</evidence>
<evidence type="ECO:0000256" key="2">
    <source>
        <dbReference type="ARBA" id="ARBA00023015"/>
    </source>
</evidence>
<dbReference type="GO" id="GO:0003677">
    <property type="term" value="F:DNA binding"/>
    <property type="evidence" value="ECO:0007669"/>
    <property type="project" value="UniProtKB-KW"/>
</dbReference>
<dbReference type="SUPFAM" id="SSF53850">
    <property type="entry name" value="Periplasmic binding protein-like II"/>
    <property type="match status" value="1"/>
</dbReference>
<dbReference type="PROSITE" id="PS50931">
    <property type="entry name" value="HTH_LYSR"/>
    <property type="match status" value="1"/>
</dbReference>
<proteinExistence type="inferred from homology"/>
<organism evidence="6">
    <name type="scientific">Oscillatoriales cyanobacterium SpSt-418</name>
    <dbReference type="NCBI Taxonomy" id="2282169"/>
    <lineage>
        <taxon>Bacteria</taxon>
        <taxon>Bacillati</taxon>
        <taxon>Cyanobacteriota</taxon>
        <taxon>Cyanophyceae</taxon>
        <taxon>Oscillatoriophycideae</taxon>
        <taxon>Oscillatoriales</taxon>
    </lineage>
</organism>
<keyword evidence="3" id="KW-0238">DNA-binding</keyword>
<dbReference type="PRINTS" id="PR00039">
    <property type="entry name" value="HTHLYSR"/>
</dbReference>
<dbReference type="InterPro" id="IPR050950">
    <property type="entry name" value="HTH-type_LysR_regulators"/>
</dbReference>
<keyword evidence="2" id="KW-0805">Transcription regulation</keyword>
<accession>A0A7C3PSV8</accession>
<keyword evidence="4" id="KW-0804">Transcription</keyword>
<evidence type="ECO:0000256" key="4">
    <source>
        <dbReference type="ARBA" id="ARBA00023163"/>
    </source>
</evidence>
<dbReference type="Gene3D" id="3.40.190.290">
    <property type="match status" value="1"/>
</dbReference>
<dbReference type="PANTHER" id="PTHR30419">
    <property type="entry name" value="HTH-TYPE TRANSCRIPTIONAL REGULATOR YBHD"/>
    <property type="match status" value="1"/>
</dbReference>
<reference evidence="6" key="1">
    <citation type="journal article" date="2020" name="mSystems">
        <title>Genome- and Community-Level Interaction Insights into Carbon Utilization and Element Cycling Functions of Hydrothermarchaeota in Hydrothermal Sediment.</title>
        <authorList>
            <person name="Zhou Z."/>
            <person name="Liu Y."/>
            <person name="Xu W."/>
            <person name="Pan J."/>
            <person name="Luo Z.H."/>
            <person name="Li M."/>
        </authorList>
    </citation>
    <scope>NUCLEOTIDE SEQUENCE [LARGE SCALE GENOMIC DNA]</scope>
    <source>
        <strain evidence="6">SpSt-418</strain>
    </source>
</reference>
<dbReference type="EMBL" id="DSRU01000337">
    <property type="protein sequence ID" value="HFN00698.1"/>
    <property type="molecule type" value="Genomic_DNA"/>
</dbReference>
<evidence type="ECO:0000313" key="6">
    <source>
        <dbReference type="EMBL" id="HFN00698.1"/>
    </source>
</evidence>
<dbReference type="GO" id="GO:0005829">
    <property type="term" value="C:cytosol"/>
    <property type="evidence" value="ECO:0007669"/>
    <property type="project" value="TreeGrafter"/>
</dbReference>
<dbReference type="Pfam" id="PF03466">
    <property type="entry name" value="LysR_substrate"/>
    <property type="match status" value="1"/>
</dbReference>
<dbReference type="FunFam" id="1.10.10.10:FF:000001">
    <property type="entry name" value="LysR family transcriptional regulator"/>
    <property type="match status" value="1"/>
</dbReference>
<dbReference type="AlphaFoldDB" id="A0A7C3PSV8"/>
<feature type="domain" description="HTH lysR-type" evidence="5">
    <location>
        <begin position="9"/>
        <end position="66"/>
    </location>
</feature>
<gene>
    <name evidence="6" type="ORF">ENR64_23685</name>
</gene>
<dbReference type="InterPro" id="IPR036390">
    <property type="entry name" value="WH_DNA-bd_sf"/>
</dbReference>
<dbReference type="InterPro" id="IPR000847">
    <property type="entry name" value="LysR_HTH_N"/>
</dbReference>
<dbReference type="Pfam" id="PF00126">
    <property type="entry name" value="HTH_1"/>
    <property type="match status" value="1"/>
</dbReference>
<dbReference type="PANTHER" id="PTHR30419:SF8">
    <property type="entry name" value="NITROGEN ASSIMILATION TRANSCRIPTIONAL ACTIVATOR-RELATED"/>
    <property type="match status" value="1"/>
</dbReference>
<dbReference type="GO" id="GO:0003700">
    <property type="term" value="F:DNA-binding transcription factor activity"/>
    <property type="evidence" value="ECO:0007669"/>
    <property type="project" value="InterPro"/>
</dbReference>
<evidence type="ECO:0000259" key="5">
    <source>
        <dbReference type="PROSITE" id="PS50931"/>
    </source>
</evidence>
<dbReference type="InterPro" id="IPR036388">
    <property type="entry name" value="WH-like_DNA-bd_sf"/>
</dbReference>
<sequence length="311" mass="34155">MEINRQNQLKLSQLRIMVAVADYANFSEAALSLDMSQSAVSHAIAALEEHLGVVVFVRGRHGARLTPVGEQITELAREILQRVDAIYKVIEGDRSLKGGHIRVATFRSVASHYLPAVIARFRQQYPDTILTIDEKLDSPHVEQALRDGLADIGLTVLPVEPDLEAWEVLQDEFVALMPPHFQLKGDSLTWKELLSQPLILPSSTSVLMQKLYEHAAEHGYKLTSTYRVRTDSTIVGMVAQGIGASILPWLSAQPIPAGVHVFSLPIPLERPIGAAILADALHSPIVFAFIDMLKNHQGKPSAAARLPKAEP</sequence>
<comment type="caution">
    <text evidence="6">The sequence shown here is derived from an EMBL/GenBank/DDBJ whole genome shotgun (WGS) entry which is preliminary data.</text>
</comment>
<dbReference type="Gene3D" id="1.10.10.10">
    <property type="entry name" value="Winged helix-like DNA-binding domain superfamily/Winged helix DNA-binding domain"/>
    <property type="match status" value="1"/>
</dbReference>
<dbReference type="InterPro" id="IPR005119">
    <property type="entry name" value="LysR_subst-bd"/>
</dbReference>
<protein>
    <submittedName>
        <fullName evidence="6">LysR family transcriptional regulator</fullName>
    </submittedName>
</protein>
<dbReference type="SUPFAM" id="SSF46785">
    <property type="entry name" value="Winged helix' DNA-binding domain"/>
    <property type="match status" value="1"/>
</dbReference>
<evidence type="ECO:0000256" key="3">
    <source>
        <dbReference type="ARBA" id="ARBA00023125"/>
    </source>
</evidence>
<dbReference type="CDD" id="cd05466">
    <property type="entry name" value="PBP2_LTTR_substrate"/>
    <property type="match status" value="1"/>
</dbReference>
<comment type="similarity">
    <text evidence="1">Belongs to the LysR transcriptional regulatory family.</text>
</comment>